<feature type="transmembrane region" description="Helical" evidence="7">
    <location>
        <begin position="127"/>
        <end position="148"/>
    </location>
</feature>
<dbReference type="HOGENOM" id="CLU_013430_3_4_9"/>
<protein>
    <submittedName>
        <fullName evidence="10">Cation diffusion facilitator family transporter</fullName>
    </submittedName>
</protein>
<accession>E0NKN3</accession>
<feature type="domain" description="Cation efflux protein transmembrane" evidence="8">
    <location>
        <begin position="28"/>
        <end position="218"/>
    </location>
</feature>
<comment type="subcellular location">
    <subcellularLocation>
        <location evidence="1">Membrane</location>
        <topology evidence="1">Multi-pass membrane protein</topology>
    </subcellularLocation>
</comment>
<dbReference type="Pfam" id="PF01545">
    <property type="entry name" value="Cation_efflux"/>
    <property type="match status" value="1"/>
</dbReference>
<dbReference type="STRING" id="862517.HMPREF9225_0722"/>
<gene>
    <name evidence="10" type="ORF">HMPREF9225_0722</name>
</gene>
<dbReference type="PANTHER" id="PTHR43840">
    <property type="entry name" value="MITOCHONDRIAL METAL TRANSPORTER 1-RELATED"/>
    <property type="match status" value="1"/>
</dbReference>
<feature type="domain" description="Cation efflux protein cytoplasmic" evidence="9">
    <location>
        <begin position="223"/>
        <end position="299"/>
    </location>
</feature>
<dbReference type="FunFam" id="1.20.1510.10:FF:000006">
    <property type="entry name" value="Divalent cation efflux transporter"/>
    <property type="match status" value="1"/>
</dbReference>
<name>E0NKN3_9FIRM</name>
<organism evidence="10 11">
    <name type="scientific">Peptoniphilus duerdenii ATCC BAA-1640</name>
    <dbReference type="NCBI Taxonomy" id="862517"/>
    <lineage>
        <taxon>Bacteria</taxon>
        <taxon>Bacillati</taxon>
        <taxon>Bacillota</taxon>
        <taxon>Tissierellia</taxon>
        <taxon>Tissierellales</taxon>
        <taxon>Peptoniphilaceae</taxon>
        <taxon>Peptoniphilus</taxon>
    </lineage>
</organism>
<evidence type="ECO:0000256" key="4">
    <source>
        <dbReference type="ARBA" id="ARBA00022692"/>
    </source>
</evidence>
<evidence type="ECO:0000259" key="9">
    <source>
        <dbReference type="Pfam" id="PF16916"/>
    </source>
</evidence>
<dbReference type="InterPro" id="IPR002524">
    <property type="entry name" value="Cation_efflux"/>
</dbReference>
<evidence type="ECO:0000256" key="1">
    <source>
        <dbReference type="ARBA" id="ARBA00004141"/>
    </source>
</evidence>
<dbReference type="OrthoDB" id="9806522at2"/>
<comment type="similarity">
    <text evidence="2">Belongs to the cation diffusion facilitator (CDF) transporter (TC 2.A.4) family.</text>
</comment>
<keyword evidence="6 7" id="KW-0472">Membrane</keyword>
<reference evidence="10 11" key="1">
    <citation type="submission" date="2010-07" db="EMBL/GenBank/DDBJ databases">
        <authorList>
            <person name="Muzny D."/>
            <person name="Qin X."/>
            <person name="Deng J."/>
            <person name="Jiang H."/>
            <person name="Liu Y."/>
            <person name="Qu J."/>
            <person name="Song X.-Z."/>
            <person name="Zhang L."/>
            <person name="Thornton R."/>
            <person name="Coyle M."/>
            <person name="Francisco L."/>
            <person name="Jackson L."/>
            <person name="Javaid M."/>
            <person name="Korchina V."/>
            <person name="Kovar C."/>
            <person name="Mata R."/>
            <person name="Mathew T."/>
            <person name="Ngo R."/>
            <person name="Nguyen L."/>
            <person name="Nguyen N."/>
            <person name="Okwuonu G."/>
            <person name="Ongeri F."/>
            <person name="Pham C."/>
            <person name="Simmons D."/>
            <person name="Wilczek-Boney K."/>
            <person name="Hale W."/>
            <person name="Jakkamsetti A."/>
            <person name="Pham P."/>
            <person name="Ruth R."/>
            <person name="San Lucas F."/>
            <person name="Warren J."/>
            <person name="Zhang J."/>
            <person name="Zhao Z."/>
            <person name="Zhou C."/>
            <person name="Zhu D."/>
            <person name="Lee S."/>
            <person name="Bess C."/>
            <person name="Blankenburg K."/>
            <person name="Forbes L."/>
            <person name="Fu Q."/>
            <person name="Gubbala S."/>
            <person name="Hirani K."/>
            <person name="Jayaseelan J.C."/>
            <person name="Lara F."/>
            <person name="Munidasa M."/>
            <person name="Palculict T."/>
            <person name="Patil S."/>
            <person name="Pu L.-L."/>
            <person name="Saada N."/>
            <person name="Tang L."/>
            <person name="Weissenberger G."/>
            <person name="Zhu Y."/>
            <person name="Hemphill L."/>
            <person name="Shang Y."/>
            <person name="Youmans B."/>
            <person name="Ayvaz T."/>
            <person name="Ross M."/>
            <person name="Santibanez J."/>
            <person name="Aqrawi P."/>
            <person name="Gross S."/>
            <person name="Joshi V."/>
            <person name="Fowler G."/>
            <person name="Nazareth L."/>
            <person name="Reid J."/>
            <person name="Worley K."/>
            <person name="Petrosino J."/>
            <person name="Highlander S."/>
            <person name="Gibbs R."/>
        </authorList>
    </citation>
    <scope>NUCLEOTIDE SEQUENCE [LARGE SCALE GENOMIC DNA]</scope>
    <source>
        <strain evidence="10 11">ATCC BAA-1640</strain>
    </source>
</reference>
<evidence type="ECO:0000256" key="5">
    <source>
        <dbReference type="ARBA" id="ARBA00022989"/>
    </source>
</evidence>
<keyword evidence="4 7" id="KW-0812">Transmembrane</keyword>
<dbReference type="InterPro" id="IPR027469">
    <property type="entry name" value="Cation_efflux_TMD_sf"/>
</dbReference>
<evidence type="ECO:0000256" key="6">
    <source>
        <dbReference type="ARBA" id="ARBA00023136"/>
    </source>
</evidence>
<feature type="transmembrane region" description="Helical" evidence="7">
    <location>
        <begin position="93"/>
        <end position="115"/>
    </location>
</feature>
<keyword evidence="5 7" id="KW-1133">Transmembrane helix</keyword>
<dbReference type="RefSeq" id="WP_008901537.1">
    <property type="nucleotide sequence ID" value="NZ_GL397071.1"/>
</dbReference>
<feature type="transmembrane region" description="Helical" evidence="7">
    <location>
        <begin position="194"/>
        <end position="211"/>
    </location>
</feature>
<dbReference type="InterPro" id="IPR050291">
    <property type="entry name" value="CDF_Transporter"/>
</dbReference>
<keyword evidence="3" id="KW-0813">Transport</keyword>
<dbReference type="EMBL" id="AEEH01000028">
    <property type="protein sequence ID" value="EFM25660.1"/>
    <property type="molecule type" value="Genomic_DNA"/>
</dbReference>
<dbReference type="Gene3D" id="1.20.1510.10">
    <property type="entry name" value="Cation efflux protein transmembrane domain"/>
    <property type="match status" value="1"/>
</dbReference>
<dbReference type="NCBIfam" id="TIGR01297">
    <property type="entry name" value="CDF"/>
    <property type="match status" value="1"/>
</dbReference>
<keyword evidence="11" id="KW-1185">Reference proteome</keyword>
<dbReference type="PANTHER" id="PTHR43840:SF50">
    <property type="entry name" value="MANGANESE EFFLUX SYSTEM PROTEIN MNES"/>
    <property type="match status" value="1"/>
</dbReference>
<feature type="transmembrane region" description="Helical" evidence="7">
    <location>
        <begin position="21"/>
        <end position="46"/>
    </location>
</feature>
<feature type="transmembrane region" description="Helical" evidence="7">
    <location>
        <begin position="160"/>
        <end position="182"/>
    </location>
</feature>
<evidence type="ECO:0000256" key="7">
    <source>
        <dbReference type="SAM" id="Phobius"/>
    </source>
</evidence>
<dbReference type="Proteomes" id="UP000003280">
    <property type="component" value="Unassembled WGS sequence"/>
</dbReference>
<evidence type="ECO:0000256" key="3">
    <source>
        <dbReference type="ARBA" id="ARBA00022448"/>
    </source>
</evidence>
<dbReference type="GO" id="GO:0008324">
    <property type="term" value="F:monoatomic cation transmembrane transporter activity"/>
    <property type="evidence" value="ECO:0007669"/>
    <property type="project" value="InterPro"/>
</dbReference>
<dbReference type="eggNOG" id="COG0053">
    <property type="taxonomic scope" value="Bacteria"/>
</dbReference>
<dbReference type="Gene3D" id="3.30.70.1350">
    <property type="entry name" value="Cation efflux protein, cytoplasmic domain"/>
    <property type="match status" value="1"/>
</dbReference>
<evidence type="ECO:0000313" key="10">
    <source>
        <dbReference type="EMBL" id="EFM25660.1"/>
    </source>
</evidence>
<dbReference type="GO" id="GO:0016020">
    <property type="term" value="C:membrane"/>
    <property type="evidence" value="ECO:0007669"/>
    <property type="project" value="UniProtKB-SubCell"/>
</dbReference>
<evidence type="ECO:0000256" key="2">
    <source>
        <dbReference type="ARBA" id="ARBA00008114"/>
    </source>
</evidence>
<dbReference type="SUPFAM" id="SSF160240">
    <property type="entry name" value="Cation efflux protein cytoplasmic domain-like"/>
    <property type="match status" value="1"/>
</dbReference>
<dbReference type="InterPro" id="IPR058533">
    <property type="entry name" value="Cation_efflux_TM"/>
</dbReference>
<comment type="caution">
    <text evidence="10">The sequence shown here is derived from an EMBL/GenBank/DDBJ whole genome shotgun (WGS) entry which is preliminary data.</text>
</comment>
<proteinExistence type="inferred from homology"/>
<evidence type="ECO:0000259" key="8">
    <source>
        <dbReference type="Pfam" id="PF01545"/>
    </source>
</evidence>
<evidence type="ECO:0000313" key="11">
    <source>
        <dbReference type="Proteomes" id="UP000003280"/>
    </source>
</evidence>
<sequence length="382" mass="42581">MENIILKLGGYDTPHENRERITTYASLMGILSNVVLSLVKVVIGIVSGSVSVLADGVNNVFDVMSAVVTIVGVKLSKRPPDKEHPYGHGRIEYLAAMVICIFVFAVGVQFLIASFKRLKDGTIDSYSNLAFILILLSIAVKVYLFTFYRHLGHKINSTPLIATGTDALGDVLVTSVVMVNIISNKFFNFHVDGVAGIIVSIFIIYSAFSLIRDTVSDIIGASPDENLIKELKKRINSYDHVVDSHDYRIVSFGPEDKFAIVDVELPHEMDIYTAHAIISEIEREVGDEMGIRLIIHIEPQGMTGEKYIKAEEKIRSVMDRLNGFVDFHDLIITSETLSFDAVIDGNLLKSTKERKEMVDRITNEIKKEIPGYKILVRAGERF</sequence>
<dbReference type="Pfam" id="PF16916">
    <property type="entry name" value="ZT_dimer"/>
    <property type="match status" value="1"/>
</dbReference>
<dbReference type="InterPro" id="IPR036837">
    <property type="entry name" value="Cation_efflux_CTD_sf"/>
</dbReference>
<dbReference type="AlphaFoldDB" id="E0NKN3"/>
<dbReference type="SUPFAM" id="SSF161111">
    <property type="entry name" value="Cation efflux protein transmembrane domain-like"/>
    <property type="match status" value="1"/>
</dbReference>
<dbReference type="InterPro" id="IPR027470">
    <property type="entry name" value="Cation_efflux_CTD"/>
</dbReference>